<dbReference type="Gene3D" id="1.25.40.20">
    <property type="entry name" value="Ankyrin repeat-containing domain"/>
    <property type="match status" value="2"/>
</dbReference>
<dbReference type="InterPro" id="IPR036770">
    <property type="entry name" value="Ankyrin_rpt-contain_sf"/>
</dbReference>
<evidence type="ECO:0000256" key="2">
    <source>
        <dbReference type="ARBA" id="ARBA00023043"/>
    </source>
</evidence>
<dbReference type="PANTHER" id="PTHR24198:SF165">
    <property type="entry name" value="ANKYRIN REPEAT-CONTAINING PROTEIN-RELATED"/>
    <property type="match status" value="1"/>
</dbReference>
<dbReference type="AlphaFoldDB" id="A0AA36JPJ2"/>
<dbReference type="SUPFAM" id="SSF48403">
    <property type="entry name" value="Ankyrin repeat"/>
    <property type="match status" value="1"/>
</dbReference>
<dbReference type="Pfam" id="PF00023">
    <property type="entry name" value="Ank"/>
    <property type="match status" value="1"/>
</dbReference>
<dbReference type="EMBL" id="CAUJNA010003767">
    <property type="protein sequence ID" value="CAJ1409394.1"/>
    <property type="molecule type" value="Genomic_DNA"/>
</dbReference>
<evidence type="ECO:0000256" key="1">
    <source>
        <dbReference type="ARBA" id="ARBA00022737"/>
    </source>
</evidence>
<accession>A0AA36JPJ2</accession>
<dbReference type="Pfam" id="PF13637">
    <property type="entry name" value="Ank_4"/>
    <property type="match status" value="1"/>
</dbReference>
<evidence type="ECO:0000256" key="3">
    <source>
        <dbReference type="PROSITE-ProRule" id="PRU00023"/>
    </source>
</evidence>
<feature type="repeat" description="ANK" evidence="3">
    <location>
        <begin position="9"/>
        <end position="41"/>
    </location>
</feature>
<dbReference type="GO" id="GO:0005737">
    <property type="term" value="C:cytoplasm"/>
    <property type="evidence" value="ECO:0007669"/>
    <property type="project" value="TreeGrafter"/>
</dbReference>
<dbReference type="Pfam" id="PF12796">
    <property type="entry name" value="Ank_2"/>
    <property type="match status" value="1"/>
</dbReference>
<feature type="repeat" description="ANK" evidence="3">
    <location>
        <begin position="139"/>
        <end position="171"/>
    </location>
</feature>
<gene>
    <name evidence="4" type="ORF">EVOR1521_LOCUS30505</name>
</gene>
<reference evidence="4" key="1">
    <citation type="submission" date="2023-08" db="EMBL/GenBank/DDBJ databases">
        <authorList>
            <person name="Chen Y."/>
            <person name="Shah S."/>
            <person name="Dougan E. K."/>
            <person name="Thang M."/>
            <person name="Chan C."/>
        </authorList>
    </citation>
    <scope>NUCLEOTIDE SEQUENCE</scope>
</reference>
<evidence type="ECO:0000313" key="4">
    <source>
        <dbReference type="EMBL" id="CAJ1409394.1"/>
    </source>
</evidence>
<dbReference type="PROSITE" id="PS50088">
    <property type="entry name" value="ANK_REPEAT"/>
    <property type="match status" value="4"/>
</dbReference>
<feature type="repeat" description="ANK" evidence="3">
    <location>
        <begin position="172"/>
        <end position="199"/>
    </location>
</feature>
<comment type="caution">
    <text evidence="4">The sequence shown here is derived from an EMBL/GenBank/DDBJ whole genome shotgun (WGS) entry which is preliminary data.</text>
</comment>
<dbReference type="PROSITE" id="PS50297">
    <property type="entry name" value="ANK_REP_REGION"/>
    <property type="match status" value="4"/>
</dbReference>
<dbReference type="InterPro" id="IPR002110">
    <property type="entry name" value="Ankyrin_rpt"/>
</dbReference>
<keyword evidence="1" id="KW-0677">Repeat</keyword>
<name>A0AA36JPJ2_9DINO</name>
<keyword evidence="2 3" id="KW-0040">ANK repeat</keyword>
<protein>
    <submittedName>
        <fullName evidence="4">Uncharacterized protein</fullName>
    </submittedName>
</protein>
<proteinExistence type="predicted"/>
<dbReference type="SMART" id="SM00248">
    <property type="entry name" value="ANK"/>
    <property type="match status" value="6"/>
</dbReference>
<keyword evidence="5" id="KW-1185">Reference proteome</keyword>
<evidence type="ECO:0000313" key="5">
    <source>
        <dbReference type="Proteomes" id="UP001178507"/>
    </source>
</evidence>
<sequence>MEAEAAGREGESAVHLASLLGHEEVVKALLQAGASANLAALDGKTALSHACYRGHLQVARSLLQHRARCDVVDRGQRSPLHWAAETGQEALLDILLPCSLDAQDLQGWTPLMATAQQGHVATARRLLEGKASLEPQGLDGETAVMLAALNGHIEMLRLLVIHRADLNQPAGDGMTPLKLAGEAGHAEAVQRLLAMGAEVPPEGLALKGQADSSDELALTASLARQLSAELKSAATLEAADALARRWGFDDAQRLLGAVSAAEAHELEAHLSLLKEWVGHRACVKQGL</sequence>
<dbReference type="Proteomes" id="UP001178507">
    <property type="component" value="Unassembled WGS sequence"/>
</dbReference>
<dbReference type="PANTHER" id="PTHR24198">
    <property type="entry name" value="ANKYRIN REPEAT AND PROTEIN KINASE DOMAIN-CONTAINING PROTEIN"/>
    <property type="match status" value="1"/>
</dbReference>
<feature type="repeat" description="ANK" evidence="3">
    <location>
        <begin position="42"/>
        <end position="74"/>
    </location>
</feature>
<organism evidence="4 5">
    <name type="scientific">Effrenium voratum</name>
    <dbReference type="NCBI Taxonomy" id="2562239"/>
    <lineage>
        <taxon>Eukaryota</taxon>
        <taxon>Sar</taxon>
        <taxon>Alveolata</taxon>
        <taxon>Dinophyceae</taxon>
        <taxon>Suessiales</taxon>
        <taxon>Symbiodiniaceae</taxon>
        <taxon>Effrenium</taxon>
    </lineage>
</organism>